<comment type="subcellular location">
    <subcellularLocation>
        <location evidence="1">Cell inner membrane</location>
        <topology evidence="1">Single-pass membrane protein</topology>
    </subcellularLocation>
</comment>
<keyword evidence="6 11" id="KW-0812">Transmembrane</keyword>
<comment type="function">
    <text evidence="10">Inner membrane component of the type II secretion system required for the energy-dependent secretion of extracellular factors such as proteases and toxins from the periplasm.</text>
</comment>
<dbReference type="OrthoDB" id="6624834at2"/>
<dbReference type="STRING" id="650891.SAMN05216203_0342"/>
<name>A0A1I6GPN6_9GAMM</name>
<dbReference type="SUPFAM" id="SSF103054">
    <property type="entry name" value="General secretion pathway protein M, EpsM"/>
    <property type="match status" value="1"/>
</dbReference>
<dbReference type="Pfam" id="PF04612">
    <property type="entry name" value="T2SSM"/>
    <property type="match status" value="1"/>
</dbReference>
<dbReference type="GO" id="GO:0005886">
    <property type="term" value="C:plasma membrane"/>
    <property type="evidence" value="ECO:0007669"/>
    <property type="project" value="UniProtKB-SubCell"/>
</dbReference>
<dbReference type="GO" id="GO:0015628">
    <property type="term" value="P:protein secretion by the type II secretion system"/>
    <property type="evidence" value="ECO:0007669"/>
    <property type="project" value="InterPro"/>
</dbReference>
<evidence type="ECO:0000313" key="12">
    <source>
        <dbReference type="EMBL" id="SFR44069.1"/>
    </source>
</evidence>
<keyword evidence="13" id="KW-1185">Reference proteome</keyword>
<keyword evidence="9 10" id="KW-0472">Membrane</keyword>
<evidence type="ECO:0000256" key="9">
    <source>
        <dbReference type="ARBA" id="ARBA00023136"/>
    </source>
</evidence>
<proteinExistence type="inferred from homology"/>
<evidence type="ECO:0000256" key="1">
    <source>
        <dbReference type="ARBA" id="ARBA00004377"/>
    </source>
</evidence>
<dbReference type="InterPro" id="IPR007690">
    <property type="entry name" value="T2SS_GspM"/>
</dbReference>
<evidence type="ECO:0000313" key="13">
    <source>
        <dbReference type="Proteomes" id="UP000198644"/>
    </source>
</evidence>
<reference evidence="12 13" key="1">
    <citation type="submission" date="2016-10" db="EMBL/GenBank/DDBJ databases">
        <authorList>
            <person name="de Groot N.N."/>
        </authorList>
    </citation>
    <scope>NUCLEOTIDE SEQUENCE [LARGE SCALE GENOMIC DNA]</scope>
    <source>
        <strain evidence="12 13">CGMCC 1.9167</strain>
    </source>
</reference>
<keyword evidence="4 10" id="KW-1003">Cell membrane</keyword>
<keyword evidence="3 10" id="KW-0813">Transport</keyword>
<keyword evidence="5 10" id="KW-0997">Cell inner membrane</keyword>
<protein>
    <recommendedName>
        <fullName evidence="10">Type II secretion system protein M</fullName>
        <shortName evidence="10">T2SS protein M</shortName>
    </recommendedName>
    <alternativeName>
        <fullName evidence="10">General secretion pathway protein M</fullName>
    </alternativeName>
</protein>
<evidence type="ECO:0000256" key="8">
    <source>
        <dbReference type="ARBA" id="ARBA00022989"/>
    </source>
</evidence>
<dbReference type="GO" id="GO:0015627">
    <property type="term" value="C:type II protein secretion system complex"/>
    <property type="evidence" value="ECO:0007669"/>
    <property type="project" value="InterPro"/>
</dbReference>
<evidence type="ECO:0000256" key="10">
    <source>
        <dbReference type="PIRNR" id="PIRNR006291"/>
    </source>
</evidence>
<dbReference type="RefSeq" id="WP_092008569.1">
    <property type="nucleotide sequence ID" value="NZ_FOYW01000001.1"/>
</dbReference>
<sequence length="175" mass="19653">MVRKLKENPSLKRLVARYDHLPRRDQQALKLMVAALVLALLYFAIWRPVDQYQDQARASRENAAELLAWMQENRIALRELSGKAGTTTSNASKPADGRELMATVTSTAREAGLSLQRFEPSGDDAIRVWMEDVPFSQVAAWLERLNNNHGIMIDQAAVDRRNTPGVVSVRLTLAI</sequence>
<dbReference type="AlphaFoldDB" id="A0A1I6GPN6"/>
<evidence type="ECO:0000256" key="6">
    <source>
        <dbReference type="ARBA" id="ARBA00022692"/>
    </source>
</evidence>
<evidence type="ECO:0000256" key="4">
    <source>
        <dbReference type="ARBA" id="ARBA00022475"/>
    </source>
</evidence>
<dbReference type="Gene3D" id="3.30.1360.100">
    <property type="entry name" value="General secretion pathway protein M, EpsM"/>
    <property type="match status" value="1"/>
</dbReference>
<keyword evidence="8 11" id="KW-1133">Transmembrane helix</keyword>
<evidence type="ECO:0000256" key="11">
    <source>
        <dbReference type="SAM" id="Phobius"/>
    </source>
</evidence>
<evidence type="ECO:0000256" key="5">
    <source>
        <dbReference type="ARBA" id="ARBA00022519"/>
    </source>
</evidence>
<comment type="similarity">
    <text evidence="2 10">Belongs to the GSP M family.</text>
</comment>
<dbReference type="PIRSF" id="PIRSF006291">
    <property type="entry name" value="GspM"/>
    <property type="match status" value="1"/>
</dbReference>
<evidence type="ECO:0000256" key="2">
    <source>
        <dbReference type="ARBA" id="ARBA00010637"/>
    </source>
</evidence>
<keyword evidence="7 10" id="KW-0653">Protein transport</keyword>
<gene>
    <name evidence="12" type="ORF">SAMN05216203_0342</name>
</gene>
<dbReference type="EMBL" id="FOYW01000001">
    <property type="protein sequence ID" value="SFR44069.1"/>
    <property type="molecule type" value="Genomic_DNA"/>
</dbReference>
<accession>A0A1I6GPN6</accession>
<evidence type="ECO:0000256" key="7">
    <source>
        <dbReference type="ARBA" id="ARBA00022927"/>
    </source>
</evidence>
<organism evidence="12 13">
    <name type="scientific">Marinobacter daqiaonensis</name>
    <dbReference type="NCBI Taxonomy" id="650891"/>
    <lineage>
        <taxon>Bacteria</taxon>
        <taxon>Pseudomonadati</taxon>
        <taxon>Pseudomonadota</taxon>
        <taxon>Gammaproteobacteria</taxon>
        <taxon>Pseudomonadales</taxon>
        <taxon>Marinobacteraceae</taxon>
        <taxon>Marinobacter</taxon>
    </lineage>
</organism>
<dbReference type="InterPro" id="IPR023229">
    <property type="entry name" value="T2SS_M_periplasmic_sf"/>
</dbReference>
<evidence type="ECO:0000256" key="3">
    <source>
        <dbReference type="ARBA" id="ARBA00022448"/>
    </source>
</evidence>
<feature type="transmembrane region" description="Helical" evidence="11">
    <location>
        <begin position="28"/>
        <end position="46"/>
    </location>
</feature>
<dbReference type="Proteomes" id="UP000198644">
    <property type="component" value="Unassembled WGS sequence"/>
</dbReference>